<comment type="caution">
    <text evidence="3">The sequence shown here is derived from an EMBL/GenBank/DDBJ whole genome shotgun (WGS) entry which is preliminary data.</text>
</comment>
<dbReference type="EMBL" id="JACHFA010000011">
    <property type="protein sequence ID" value="MBB6032057.1"/>
    <property type="molecule type" value="Genomic_DNA"/>
</dbReference>
<keyword evidence="2" id="KW-1133">Transmembrane helix</keyword>
<dbReference type="SUPFAM" id="SSF47162">
    <property type="entry name" value="Apolipoprotein"/>
    <property type="match status" value="1"/>
</dbReference>
<dbReference type="InterPro" id="IPR003900">
    <property type="entry name" value="KID_repeat"/>
</dbReference>
<evidence type="ECO:0000313" key="4">
    <source>
        <dbReference type="Proteomes" id="UP000566276"/>
    </source>
</evidence>
<evidence type="ECO:0000256" key="2">
    <source>
        <dbReference type="SAM" id="Phobius"/>
    </source>
</evidence>
<protein>
    <submittedName>
        <fullName evidence="3">dGTP triphosphohydrolase</fullName>
    </submittedName>
</protein>
<dbReference type="Gene3D" id="1.20.120.20">
    <property type="entry name" value="Apolipoprotein"/>
    <property type="match status" value="1"/>
</dbReference>
<reference evidence="3 4" key="1">
    <citation type="submission" date="2020-08" db="EMBL/GenBank/DDBJ databases">
        <title>Genomic Encyclopedia of Type Strains, Phase IV (KMG-IV): sequencing the most valuable type-strain genomes for metagenomic binning, comparative biology and taxonomic classification.</title>
        <authorList>
            <person name="Goeker M."/>
        </authorList>
    </citation>
    <scope>NUCLEOTIDE SEQUENCE [LARGE SCALE GENOMIC DNA]</scope>
    <source>
        <strain evidence="3 4">DSM 16813</strain>
    </source>
</reference>
<keyword evidence="1" id="KW-0175">Coiled coil</keyword>
<keyword evidence="2" id="KW-0812">Transmembrane</keyword>
<feature type="transmembrane region" description="Helical" evidence="2">
    <location>
        <begin position="173"/>
        <end position="192"/>
    </location>
</feature>
<dbReference type="RefSeq" id="WP_183224404.1">
    <property type="nucleotide sequence ID" value="NZ_JACHFA010000011.1"/>
</dbReference>
<sequence length="200" mass="23104">MNNLSYRAYNIESIKNEFLNIGFSEEAIDFVFLHNDNYNFEYLKEKIIDVEKTLRKYISNLEIKIDGVKNELNTKIDNVEKSLNTKIDAVEKSLNAKIDAAEKSLNTKIDAVEKSLQKDIFNLDAKIDNVEKNLQKDISNLNTKIDNVKSELTNKIENEVKDLRKDLNTGNRLIHFMILTAAILGPILNALFMKYLQFIK</sequence>
<accession>A0ABR6P7Q1</accession>
<keyword evidence="2" id="KW-0472">Membrane</keyword>
<dbReference type="Proteomes" id="UP000566276">
    <property type="component" value="Unassembled WGS sequence"/>
</dbReference>
<keyword evidence="4" id="KW-1185">Reference proteome</keyword>
<feature type="coiled-coil region" evidence="1">
    <location>
        <begin position="113"/>
        <end position="158"/>
    </location>
</feature>
<organism evidence="3 4">
    <name type="scientific">Borreliella spielmanii</name>
    <dbReference type="NCBI Taxonomy" id="88916"/>
    <lineage>
        <taxon>Bacteria</taxon>
        <taxon>Pseudomonadati</taxon>
        <taxon>Spirochaetota</taxon>
        <taxon>Spirochaetia</taxon>
        <taxon>Spirochaetales</taxon>
        <taxon>Borreliaceae</taxon>
        <taxon>Borreliella</taxon>
    </lineage>
</organism>
<gene>
    <name evidence="3" type="ORF">HNR35_001060</name>
</gene>
<name>A0ABR6P7Q1_9SPIR</name>
<dbReference type="Pfam" id="PF02524">
    <property type="entry name" value="KID"/>
    <property type="match status" value="1"/>
</dbReference>
<dbReference type="NCBIfam" id="NF040500">
    <property type="entry name" value="Bdr_N_group2"/>
    <property type="match status" value="1"/>
</dbReference>
<proteinExistence type="predicted"/>
<evidence type="ECO:0000256" key="1">
    <source>
        <dbReference type="SAM" id="Coils"/>
    </source>
</evidence>
<evidence type="ECO:0000313" key="3">
    <source>
        <dbReference type="EMBL" id="MBB6032057.1"/>
    </source>
</evidence>